<evidence type="ECO:0000256" key="1">
    <source>
        <dbReference type="SAM" id="MobiDB-lite"/>
    </source>
</evidence>
<evidence type="ECO:0000313" key="3">
    <source>
        <dbReference type="Proteomes" id="UP001153269"/>
    </source>
</evidence>
<gene>
    <name evidence="2" type="ORF">PLEPLA_LOCUS36071</name>
</gene>
<dbReference type="EMBL" id="CADEAL010003977">
    <property type="protein sequence ID" value="CAB1448417.1"/>
    <property type="molecule type" value="Genomic_DNA"/>
</dbReference>
<keyword evidence="3" id="KW-1185">Reference proteome</keyword>
<proteinExistence type="predicted"/>
<sequence>MERRRRGGGGGGGGGRAGVERKEKTEQRPAAWRQLSAGPQLHWMLELSEPGSSLTSHTHWDCLHGRERVCVGGEGGVKACLAEAEHNRTEALSVIDKRQAPSVKSTQHQESFSLADAKSMTESLAGGRGGGGRAAGPLPVAPSSAGLKIQREASPIRDSLQPGTSPHLFEEEQ</sequence>
<accession>A0A9N7Z214</accession>
<feature type="compositionally biased region" description="Basic and acidic residues" evidence="1">
    <location>
        <begin position="18"/>
        <end position="27"/>
    </location>
</feature>
<comment type="caution">
    <text evidence="2">The sequence shown here is derived from an EMBL/GenBank/DDBJ whole genome shotgun (WGS) entry which is preliminary data.</text>
</comment>
<name>A0A9N7Z214_PLEPL</name>
<reference evidence="2" key="1">
    <citation type="submission" date="2020-03" db="EMBL/GenBank/DDBJ databases">
        <authorList>
            <person name="Weist P."/>
        </authorList>
    </citation>
    <scope>NUCLEOTIDE SEQUENCE</scope>
</reference>
<feature type="region of interest" description="Disordered" evidence="1">
    <location>
        <begin position="1"/>
        <end position="33"/>
    </location>
</feature>
<feature type="compositionally biased region" description="Gly residues" evidence="1">
    <location>
        <begin position="8"/>
        <end position="17"/>
    </location>
</feature>
<dbReference type="AlphaFoldDB" id="A0A9N7Z214"/>
<dbReference type="Proteomes" id="UP001153269">
    <property type="component" value="Unassembled WGS sequence"/>
</dbReference>
<feature type="compositionally biased region" description="Polar residues" evidence="1">
    <location>
        <begin position="102"/>
        <end position="112"/>
    </location>
</feature>
<protein>
    <submittedName>
        <fullName evidence="2">Uncharacterized protein</fullName>
    </submittedName>
</protein>
<feature type="region of interest" description="Disordered" evidence="1">
    <location>
        <begin position="98"/>
        <end position="173"/>
    </location>
</feature>
<evidence type="ECO:0000313" key="2">
    <source>
        <dbReference type="EMBL" id="CAB1448417.1"/>
    </source>
</evidence>
<organism evidence="2 3">
    <name type="scientific">Pleuronectes platessa</name>
    <name type="common">European plaice</name>
    <dbReference type="NCBI Taxonomy" id="8262"/>
    <lineage>
        <taxon>Eukaryota</taxon>
        <taxon>Metazoa</taxon>
        <taxon>Chordata</taxon>
        <taxon>Craniata</taxon>
        <taxon>Vertebrata</taxon>
        <taxon>Euteleostomi</taxon>
        <taxon>Actinopterygii</taxon>
        <taxon>Neopterygii</taxon>
        <taxon>Teleostei</taxon>
        <taxon>Neoteleostei</taxon>
        <taxon>Acanthomorphata</taxon>
        <taxon>Carangaria</taxon>
        <taxon>Pleuronectiformes</taxon>
        <taxon>Pleuronectoidei</taxon>
        <taxon>Pleuronectidae</taxon>
        <taxon>Pleuronectes</taxon>
    </lineage>
</organism>